<dbReference type="AlphaFoldDB" id="A0A9P8N675"/>
<sequence length="113" mass="12672">MTTHGNMAAHQQERVQGAKGHNFFWGKEFVPESGGAGSLFQSLFWLAKELYEGQMLDLAKLTKRLSPSRDPCVGAGNIVVVAVYFLFNHRDDMDILARYFGDRRAGLYYGLAL</sequence>
<name>A0A9P8N675_9HYPO</name>
<proteinExistence type="predicted"/>
<comment type="caution">
    <text evidence="1">The sequence shown here is derived from an EMBL/GenBank/DDBJ whole genome shotgun (WGS) entry which is preliminary data.</text>
</comment>
<accession>A0A9P8N675</accession>
<evidence type="ECO:0000313" key="2">
    <source>
        <dbReference type="Proteomes" id="UP000824596"/>
    </source>
</evidence>
<protein>
    <submittedName>
        <fullName evidence="1">Uncharacterized protein</fullName>
    </submittedName>
</protein>
<dbReference type="EMBL" id="JAIZPD010000002">
    <property type="protein sequence ID" value="KAH0966716.1"/>
    <property type="molecule type" value="Genomic_DNA"/>
</dbReference>
<keyword evidence="2" id="KW-1185">Reference proteome</keyword>
<reference evidence="1" key="1">
    <citation type="submission" date="2021-09" db="EMBL/GenBank/DDBJ databases">
        <title>A high-quality genome of the endoparasitic fungus Hirsutella rhossiliensis with a comparison of Hirsutella genomes reveals transposable elements contributing to genome size variation.</title>
        <authorList>
            <person name="Lin R."/>
            <person name="Jiao Y."/>
            <person name="Sun X."/>
            <person name="Ling J."/>
            <person name="Xie B."/>
            <person name="Cheng X."/>
        </authorList>
    </citation>
    <scope>NUCLEOTIDE SEQUENCE</scope>
    <source>
        <strain evidence="1">HR02</strain>
    </source>
</reference>
<dbReference type="Proteomes" id="UP000824596">
    <property type="component" value="Unassembled WGS sequence"/>
</dbReference>
<evidence type="ECO:0000313" key="1">
    <source>
        <dbReference type="EMBL" id="KAH0966716.1"/>
    </source>
</evidence>
<organism evidence="1 2">
    <name type="scientific">Hirsutella rhossiliensis</name>
    <dbReference type="NCBI Taxonomy" id="111463"/>
    <lineage>
        <taxon>Eukaryota</taxon>
        <taxon>Fungi</taxon>
        <taxon>Dikarya</taxon>
        <taxon>Ascomycota</taxon>
        <taxon>Pezizomycotina</taxon>
        <taxon>Sordariomycetes</taxon>
        <taxon>Hypocreomycetidae</taxon>
        <taxon>Hypocreales</taxon>
        <taxon>Ophiocordycipitaceae</taxon>
        <taxon>Hirsutella</taxon>
    </lineage>
</organism>
<gene>
    <name evidence="1" type="ORF">HRG_02125</name>
</gene>
<dbReference type="GeneID" id="68351254"/>
<dbReference type="RefSeq" id="XP_044724229.1">
    <property type="nucleotide sequence ID" value="XM_044860596.1"/>
</dbReference>